<evidence type="ECO:0000313" key="2">
    <source>
        <dbReference type="Proteomes" id="UP001462640"/>
    </source>
</evidence>
<reference evidence="1 2" key="1">
    <citation type="submission" date="2024-05" db="EMBL/GenBank/DDBJ databases">
        <title>Roseateles sp. 2.12 16S ribosomal RNA gene Genome sequencing and assembly.</title>
        <authorList>
            <person name="Woo H."/>
        </authorList>
    </citation>
    <scope>NUCLEOTIDE SEQUENCE [LARGE SCALE GENOMIC DNA]</scope>
    <source>
        <strain evidence="1 2">2.12</strain>
    </source>
</reference>
<dbReference type="Pfam" id="PF05960">
    <property type="entry name" value="DUF885"/>
    <property type="match status" value="1"/>
</dbReference>
<dbReference type="PANTHER" id="PTHR33361:SF2">
    <property type="entry name" value="DUF885 DOMAIN-CONTAINING PROTEIN"/>
    <property type="match status" value="1"/>
</dbReference>
<comment type="caution">
    <text evidence="1">The sequence shown here is derived from an EMBL/GenBank/DDBJ whole genome shotgun (WGS) entry which is preliminary data.</text>
</comment>
<name>A0ABV0GHB1_9BURK</name>
<keyword evidence="2" id="KW-1185">Reference proteome</keyword>
<dbReference type="PANTHER" id="PTHR33361">
    <property type="entry name" value="GLR0591 PROTEIN"/>
    <property type="match status" value="1"/>
</dbReference>
<dbReference type="Proteomes" id="UP001462640">
    <property type="component" value="Unassembled WGS sequence"/>
</dbReference>
<protein>
    <submittedName>
        <fullName evidence="1">DUF885 domain-containing protein</fullName>
    </submittedName>
</protein>
<organism evidence="1 2">
    <name type="scientific">Roseateles flavus</name>
    <dbReference type="NCBI Taxonomy" id="3149041"/>
    <lineage>
        <taxon>Bacteria</taxon>
        <taxon>Pseudomonadati</taxon>
        <taxon>Pseudomonadota</taxon>
        <taxon>Betaproteobacteria</taxon>
        <taxon>Burkholderiales</taxon>
        <taxon>Sphaerotilaceae</taxon>
        <taxon>Roseateles</taxon>
    </lineage>
</organism>
<dbReference type="RefSeq" id="WP_347611539.1">
    <property type="nucleotide sequence ID" value="NZ_JBDPZC010000008.1"/>
</dbReference>
<proteinExistence type="predicted"/>
<dbReference type="EMBL" id="JBDPZC010000008">
    <property type="protein sequence ID" value="MEO3714442.1"/>
    <property type="molecule type" value="Genomic_DNA"/>
</dbReference>
<accession>A0ABV0GHB1</accession>
<gene>
    <name evidence="1" type="ORF">ABDJ40_16875</name>
</gene>
<sequence>MTSDTTSSPAHALQALLDATWARDMAADPLLATYVGETAHNAAWPDLSPAARAARQAADRDALAALQAIPREGLPEQEALTHALFERELQGRIQLQDFFHEAYAITAREGPQSLNELAELMPLDSPADLRVWLQRLRGLPAYLAQFQALLTEAVSRGHTQPRFLMERVLTPLDAQLVDEPAASPFFSAFRALPDAWPDTPALREEALALIREQIVPAYRRFRAFFVDLYLSACRESHGIWDTPQGEAYYANRIAHHTSTALSAEDIHQIGLAEVARIQGEMQAVMASLDFGGSLQDFFEWLRTDPRFYAPDADSLFAAYVLACKRIDPELPKLFGTLPRTPYGVRPIPDTSAPNTTAAYYSGPSEDGRRAGYYYVNLYRPEMRPLYEVEVLTTHEAVPGHHLQIALAQEQGTLPKFRRFAAYNGYLEGWALYAERLGYELGLYRDPFSHFGQLTYDMWRAVRLVVDTGIHAMRWTREEAIAYFRAHAAKTEVDIVNEIDRYIGWPAQALSYKIGQLHMLALRSRAEQTLGDRFDLRAFHDAVLAGGAVPLDMLERRIDAWIGSVAVARPG</sequence>
<evidence type="ECO:0000313" key="1">
    <source>
        <dbReference type="EMBL" id="MEO3714442.1"/>
    </source>
</evidence>
<dbReference type="InterPro" id="IPR010281">
    <property type="entry name" value="DUF885"/>
</dbReference>